<dbReference type="SUPFAM" id="SSF47616">
    <property type="entry name" value="GST C-terminal domain-like"/>
    <property type="match status" value="1"/>
</dbReference>
<protein>
    <submittedName>
        <fullName evidence="6">Glutathione S-transferase 1-like</fullName>
    </submittedName>
</protein>
<reference evidence="6" key="1">
    <citation type="submission" date="2025-08" db="UniProtKB">
        <authorList>
            <consortium name="RefSeq"/>
        </authorList>
    </citation>
    <scope>IDENTIFICATION</scope>
    <source>
        <strain evidence="6">15112-1751.03</strain>
        <tissue evidence="6">Whole Adult</tissue>
    </source>
</reference>
<proteinExistence type="inferred from homology"/>
<dbReference type="InterPro" id="IPR036249">
    <property type="entry name" value="Thioredoxin-like_sf"/>
</dbReference>
<dbReference type="Proteomes" id="UP000515160">
    <property type="component" value="Chromosome 3"/>
</dbReference>
<keyword evidence="5" id="KW-1185">Reference proteome</keyword>
<dbReference type="Pfam" id="PF02798">
    <property type="entry name" value="GST_N"/>
    <property type="match status" value="1"/>
</dbReference>
<dbReference type="Gene3D" id="3.40.30.10">
    <property type="entry name" value="Glutaredoxin"/>
    <property type="match status" value="1"/>
</dbReference>
<accession>A0A6P8X8I5</accession>
<dbReference type="AlphaFoldDB" id="A0A6P8X8I5"/>
<dbReference type="SFLD" id="SFLDG00358">
    <property type="entry name" value="Main_(cytGST)"/>
    <property type="match status" value="1"/>
</dbReference>
<comment type="similarity">
    <text evidence="2">Belongs to the GST superfamily.</text>
</comment>
<dbReference type="PROSITE" id="PS50405">
    <property type="entry name" value="GST_CTER"/>
    <property type="match status" value="1"/>
</dbReference>
<dbReference type="OrthoDB" id="2309723at2759"/>
<dbReference type="InterPro" id="IPR040079">
    <property type="entry name" value="Glutathione_S-Trfase"/>
</dbReference>
<gene>
    <name evidence="6" type="primary">LOC117571226</name>
</gene>
<feature type="domain" description="GST C-terminal" evidence="4">
    <location>
        <begin position="89"/>
        <end position="209"/>
    </location>
</feature>
<evidence type="ECO:0000256" key="2">
    <source>
        <dbReference type="RuleBase" id="RU003494"/>
    </source>
</evidence>
<dbReference type="SUPFAM" id="SSF52833">
    <property type="entry name" value="Thioredoxin-like"/>
    <property type="match status" value="1"/>
</dbReference>
<name>A0A6P8X8I5_DROAB</name>
<dbReference type="PANTHER" id="PTHR43969:SF4">
    <property type="entry name" value="FI01423P-RELATED"/>
    <property type="match status" value="1"/>
</dbReference>
<organism evidence="5 6">
    <name type="scientific">Drosophila albomicans</name>
    <name type="common">Fruit fly</name>
    <dbReference type="NCBI Taxonomy" id="7291"/>
    <lineage>
        <taxon>Eukaryota</taxon>
        <taxon>Metazoa</taxon>
        <taxon>Ecdysozoa</taxon>
        <taxon>Arthropoda</taxon>
        <taxon>Hexapoda</taxon>
        <taxon>Insecta</taxon>
        <taxon>Pterygota</taxon>
        <taxon>Neoptera</taxon>
        <taxon>Endopterygota</taxon>
        <taxon>Diptera</taxon>
        <taxon>Brachycera</taxon>
        <taxon>Muscomorpha</taxon>
        <taxon>Ephydroidea</taxon>
        <taxon>Drosophilidae</taxon>
        <taxon>Drosophila</taxon>
    </lineage>
</organism>
<dbReference type="InterPro" id="IPR004046">
    <property type="entry name" value="GST_C"/>
</dbReference>
<evidence type="ECO:0000313" key="5">
    <source>
        <dbReference type="Proteomes" id="UP000515160"/>
    </source>
</evidence>
<evidence type="ECO:0000313" key="6">
    <source>
        <dbReference type="RefSeq" id="XP_034109164.1"/>
    </source>
</evidence>
<dbReference type="FunFam" id="1.20.1050.10:FF:000007">
    <property type="entry name" value="Glutathione S-transferase 1-1"/>
    <property type="match status" value="1"/>
</dbReference>
<dbReference type="InterPro" id="IPR036282">
    <property type="entry name" value="Glutathione-S-Trfase_C_sf"/>
</dbReference>
<comment type="subunit">
    <text evidence="1">Homodimer.</text>
</comment>
<dbReference type="PANTHER" id="PTHR43969">
    <property type="entry name" value="GLUTATHIONE S TRANSFERASE D10, ISOFORM A-RELATED"/>
    <property type="match status" value="1"/>
</dbReference>
<evidence type="ECO:0000259" key="4">
    <source>
        <dbReference type="PROSITE" id="PS50405"/>
    </source>
</evidence>
<dbReference type="PROSITE" id="PS50404">
    <property type="entry name" value="GST_NTER"/>
    <property type="match status" value="1"/>
</dbReference>
<feature type="domain" description="GST N-terminal" evidence="3">
    <location>
        <begin position="2"/>
        <end position="83"/>
    </location>
</feature>
<evidence type="ECO:0000256" key="1">
    <source>
        <dbReference type="ARBA" id="ARBA00011738"/>
    </source>
</evidence>
<dbReference type="FunFam" id="3.40.30.10:FF:000034">
    <property type="entry name" value="glutathione S-transferase 1"/>
    <property type="match status" value="1"/>
</dbReference>
<dbReference type="GO" id="GO:0006749">
    <property type="term" value="P:glutathione metabolic process"/>
    <property type="evidence" value="ECO:0007669"/>
    <property type="project" value="TreeGrafter"/>
</dbReference>
<dbReference type="GeneID" id="117571226"/>
<dbReference type="CDD" id="cd03177">
    <property type="entry name" value="GST_C_Delta_Epsilon"/>
    <property type="match status" value="1"/>
</dbReference>
<dbReference type="SFLD" id="SFLDS00019">
    <property type="entry name" value="Glutathione_Transferase_(cytos"/>
    <property type="match status" value="1"/>
</dbReference>
<dbReference type="SFLD" id="SFLDG01153">
    <property type="entry name" value="Main.4:_Theta-like"/>
    <property type="match status" value="1"/>
</dbReference>
<dbReference type="InterPro" id="IPR004045">
    <property type="entry name" value="Glutathione_S-Trfase_N"/>
</dbReference>
<evidence type="ECO:0000259" key="3">
    <source>
        <dbReference type="PROSITE" id="PS50404"/>
    </source>
</evidence>
<sequence>MSKLVLYGMDISPPVHACLLTLRALELEFEYIEVNLAAGEQNNEEFLKKNPQHTVPLLDDDGTLIWDSHAICSYLVDKFGQSDELYPKDLVKRAHVQQRLYFDASVLFMPLKNICGPFFYKNVTTVPQEKIDNIRDGYNHLETFLGENLYVTGDALTIADFCCAATASSLPAFLEINPETYPKITAWLARLSELPYYQESNANGVDKYISIFKDALTIV</sequence>
<dbReference type="Pfam" id="PF00043">
    <property type="entry name" value="GST_C"/>
    <property type="match status" value="1"/>
</dbReference>
<dbReference type="RefSeq" id="XP_034109164.1">
    <property type="nucleotide sequence ID" value="XM_034253273.2"/>
</dbReference>
<dbReference type="CDD" id="cd03045">
    <property type="entry name" value="GST_N_Delta_Epsilon"/>
    <property type="match status" value="1"/>
</dbReference>
<dbReference type="InterPro" id="IPR010987">
    <property type="entry name" value="Glutathione-S-Trfase_C-like"/>
</dbReference>
<dbReference type="GO" id="GO:0004364">
    <property type="term" value="F:glutathione transferase activity"/>
    <property type="evidence" value="ECO:0007669"/>
    <property type="project" value="TreeGrafter"/>
</dbReference>
<dbReference type="Gene3D" id="1.20.1050.10">
    <property type="match status" value="1"/>
</dbReference>